<dbReference type="Gene3D" id="3.30.300.30">
    <property type="match status" value="1"/>
</dbReference>
<keyword evidence="3" id="KW-0436">Ligase</keyword>
<name>A0A1U7DMT7_9RHOB</name>
<evidence type="ECO:0000259" key="2">
    <source>
        <dbReference type="Pfam" id="PF13193"/>
    </source>
</evidence>
<dbReference type="EMBL" id="CP019124">
    <property type="protein sequence ID" value="APX91203.1"/>
    <property type="molecule type" value="Genomic_DNA"/>
</dbReference>
<keyword evidence="4" id="KW-1185">Reference proteome</keyword>
<proteinExistence type="predicted"/>
<dbReference type="Gene3D" id="3.40.50.12780">
    <property type="entry name" value="N-terminal domain of ligase-like"/>
    <property type="match status" value="1"/>
</dbReference>
<sequence length="508" mass="54424">MQPAAVPDEQFIDLPAAIRRHAAENPGAPALVAEDQVLDWAGFGDRVARTARLLEGQGVRPGDVVASLAGTSPDHVVVYMASLWLGACMAPLPLGAHPDALAGMANDCGAGVILADAEQVPLASGLSIATVIDLSTLDKALATLAPLPPRTASPGDAFDIIYSSGTTGTPKGIQHDHRFRSRQNIRLKGYGLGRDSVALVSTPVYSNTTLALLLPMIAHGGRMVLMRKFNEERFLELCEAHRVTHMMLVPVQYRRLLAHPRFDAFDLTSCQVKLSTSAPLTPDLVRDALARWPGRLVNIYGMTEGGVSAILDCGAFPDKLHTVGRAINGAVIRILDAEGNALPPGEVGEVVGHSPTIMTGYRNAPDKTREASWRSPDGLDFIRSGDMGKLDEDGFLVLLDRSKDMIISGGFNIYAVDLERVLLEHPDVVDCAVIGIPSARWGETPLGLVVARPDSGVTPKQICEWANARLGKIQRLSAVELRAELPRSSIGKVLKRELRAPYLAAAPE</sequence>
<evidence type="ECO:0000313" key="3">
    <source>
        <dbReference type="EMBL" id="APX91203.1"/>
    </source>
</evidence>
<reference evidence="3 4" key="1">
    <citation type="submission" date="2017-01" db="EMBL/GenBank/DDBJ databases">
        <title>Genomic analysis of Xuhuaishuia manganoxidans DY6-4.</title>
        <authorList>
            <person name="Wang X."/>
        </authorList>
    </citation>
    <scope>NUCLEOTIDE SEQUENCE [LARGE SCALE GENOMIC DNA]</scope>
    <source>
        <strain evidence="3 4">DY6-4</strain>
    </source>
</reference>
<dbReference type="InterPro" id="IPR045851">
    <property type="entry name" value="AMP-bd_C_sf"/>
</dbReference>
<dbReference type="Proteomes" id="UP000187266">
    <property type="component" value="Chromosome"/>
</dbReference>
<dbReference type="InterPro" id="IPR050237">
    <property type="entry name" value="ATP-dep_AMP-bd_enzyme"/>
</dbReference>
<organism evidence="3 4">
    <name type="scientific">Brevirhabdus pacifica</name>
    <dbReference type="NCBI Taxonomy" id="1267768"/>
    <lineage>
        <taxon>Bacteria</taxon>
        <taxon>Pseudomonadati</taxon>
        <taxon>Pseudomonadota</taxon>
        <taxon>Alphaproteobacteria</taxon>
        <taxon>Rhodobacterales</taxon>
        <taxon>Paracoccaceae</taxon>
        <taxon>Brevirhabdus</taxon>
    </lineage>
</organism>
<dbReference type="InterPro" id="IPR042099">
    <property type="entry name" value="ANL_N_sf"/>
</dbReference>
<evidence type="ECO:0000259" key="1">
    <source>
        <dbReference type="Pfam" id="PF00501"/>
    </source>
</evidence>
<protein>
    <submittedName>
        <fullName evidence="3">4-coumarate--CoA ligase</fullName>
    </submittedName>
</protein>
<gene>
    <name evidence="3" type="ORF">BV394_14605</name>
</gene>
<dbReference type="PROSITE" id="PS00455">
    <property type="entry name" value="AMP_BINDING"/>
    <property type="match status" value="1"/>
</dbReference>
<feature type="domain" description="AMP-binding enzyme C-terminal" evidence="2">
    <location>
        <begin position="418"/>
        <end position="492"/>
    </location>
</feature>
<dbReference type="Pfam" id="PF00501">
    <property type="entry name" value="AMP-binding"/>
    <property type="match status" value="1"/>
</dbReference>
<dbReference type="PANTHER" id="PTHR43767">
    <property type="entry name" value="LONG-CHAIN-FATTY-ACID--COA LIGASE"/>
    <property type="match status" value="1"/>
</dbReference>
<dbReference type="Pfam" id="PF13193">
    <property type="entry name" value="AMP-binding_C"/>
    <property type="match status" value="1"/>
</dbReference>
<dbReference type="InterPro" id="IPR025110">
    <property type="entry name" value="AMP-bd_C"/>
</dbReference>
<dbReference type="SUPFAM" id="SSF56801">
    <property type="entry name" value="Acetyl-CoA synthetase-like"/>
    <property type="match status" value="1"/>
</dbReference>
<accession>A0A1U7DMT7</accession>
<dbReference type="GO" id="GO:0016878">
    <property type="term" value="F:acid-thiol ligase activity"/>
    <property type="evidence" value="ECO:0007669"/>
    <property type="project" value="UniProtKB-ARBA"/>
</dbReference>
<dbReference type="AlphaFoldDB" id="A0A1U7DMT7"/>
<dbReference type="PANTHER" id="PTHR43767:SF1">
    <property type="entry name" value="NONRIBOSOMAL PEPTIDE SYNTHASE PES1 (EUROFUNG)-RELATED"/>
    <property type="match status" value="1"/>
</dbReference>
<dbReference type="InterPro" id="IPR020845">
    <property type="entry name" value="AMP-binding_CS"/>
</dbReference>
<feature type="domain" description="AMP-dependent synthetase/ligase" evidence="1">
    <location>
        <begin position="19"/>
        <end position="361"/>
    </location>
</feature>
<dbReference type="InterPro" id="IPR000873">
    <property type="entry name" value="AMP-dep_synth/lig_dom"/>
</dbReference>
<evidence type="ECO:0000313" key="4">
    <source>
        <dbReference type="Proteomes" id="UP000187266"/>
    </source>
</evidence>
<dbReference type="STRING" id="1267768.BV394_14605"/>